<dbReference type="Proteomes" id="UP000198977">
    <property type="component" value="Unassembled WGS sequence"/>
</dbReference>
<sequence>MSNEQIFAERLTRINHTAKKVARAQKPVRTRSFASVLVIPMMLTCFMAGGIVFAWELLERPTGNPIEFANNLTAKVMSN</sequence>
<gene>
    <name evidence="2" type="ORF">SAMN04488523_1139</name>
</gene>
<dbReference type="EMBL" id="FOMW01000013">
    <property type="protein sequence ID" value="SFE94761.1"/>
    <property type="molecule type" value="Genomic_DNA"/>
</dbReference>
<keyword evidence="1" id="KW-1133">Transmembrane helix</keyword>
<proteinExistence type="predicted"/>
<protein>
    <submittedName>
        <fullName evidence="2">Uncharacterized protein</fullName>
    </submittedName>
</protein>
<reference evidence="2 3" key="1">
    <citation type="submission" date="2016-10" db="EMBL/GenBank/DDBJ databases">
        <authorList>
            <person name="de Groot N.N."/>
        </authorList>
    </citation>
    <scope>NUCLEOTIDE SEQUENCE [LARGE SCALE GENOMIC DNA]</scope>
    <source>
        <strain evidence="2 3">DSM 11443</strain>
    </source>
</reference>
<organism evidence="2 3">
    <name type="scientific">Sulfitobacter brevis</name>
    <dbReference type="NCBI Taxonomy" id="74348"/>
    <lineage>
        <taxon>Bacteria</taxon>
        <taxon>Pseudomonadati</taxon>
        <taxon>Pseudomonadota</taxon>
        <taxon>Alphaproteobacteria</taxon>
        <taxon>Rhodobacterales</taxon>
        <taxon>Roseobacteraceae</taxon>
        <taxon>Sulfitobacter</taxon>
    </lineage>
</organism>
<evidence type="ECO:0000256" key="1">
    <source>
        <dbReference type="SAM" id="Phobius"/>
    </source>
</evidence>
<feature type="transmembrane region" description="Helical" evidence="1">
    <location>
        <begin position="33"/>
        <end position="55"/>
    </location>
</feature>
<dbReference type="OrthoDB" id="7726797at2"/>
<dbReference type="STRING" id="74348.SAMN04488523_1139"/>
<evidence type="ECO:0000313" key="2">
    <source>
        <dbReference type="EMBL" id="SFE94761.1"/>
    </source>
</evidence>
<dbReference type="AlphaFoldDB" id="A0A1I2ER11"/>
<keyword evidence="3" id="KW-1185">Reference proteome</keyword>
<dbReference type="RefSeq" id="WP_093924904.1">
    <property type="nucleotide sequence ID" value="NZ_FOMW01000013.1"/>
</dbReference>
<evidence type="ECO:0000313" key="3">
    <source>
        <dbReference type="Proteomes" id="UP000198977"/>
    </source>
</evidence>
<accession>A0A1I2ER11</accession>
<name>A0A1I2ER11_9RHOB</name>
<keyword evidence="1" id="KW-0812">Transmembrane</keyword>
<keyword evidence="1" id="KW-0472">Membrane</keyword>